<evidence type="ECO:0000256" key="4">
    <source>
        <dbReference type="ARBA" id="ARBA00022692"/>
    </source>
</evidence>
<dbReference type="PANTHER" id="PTHR40980:SF4">
    <property type="entry name" value="TONB-DEPENDENT RECEPTOR-LIKE BETA-BARREL DOMAIN-CONTAINING PROTEIN"/>
    <property type="match status" value="1"/>
</dbReference>
<dbReference type="InterPro" id="IPR000531">
    <property type="entry name" value="Beta-barrel_TonB"/>
</dbReference>
<dbReference type="InterPro" id="IPR036942">
    <property type="entry name" value="Beta-barrel_TonB_sf"/>
</dbReference>
<evidence type="ECO:0000256" key="7">
    <source>
        <dbReference type="ARBA" id="ARBA00023136"/>
    </source>
</evidence>
<dbReference type="Pfam" id="PF00593">
    <property type="entry name" value="TonB_dep_Rec_b-barrel"/>
    <property type="match status" value="1"/>
</dbReference>
<feature type="domain" description="TonB-dependent receptor-like beta-barrel" evidence="13">
    <location>
        <begin position="293"/>
        <end position="707"/>
    </location>
</feature>
<dbReference type="InterPro" id="IPR012910">
    <property type="entry name" value="Plug_dom"/>
</dbReference>
<organism evidence="15 16">
    <name type="scientific">Azospirillum endophyticum</name>
    <dbReference type="NCBI Taxonomy" id="2800326"/>
    <lineage>
        <taxon>Bacteria</taxon>
        <taxon>Pseudomonadati</taxon>
        <taxon>Pseudomonadota</taxon>
        <taxon>Alphaproteobacteria</taxon>
        <taxon>Rhodospirillales</taxon>
        <taxon>Azospirillaceae</taxon>
        <taxon>Azospirillum</taxon>
    </lineage>
</organism>
<feature type="region of interest" description="Disordered" evidence="12">
    <location>
        <begin position="233"/>
        <end position="254"/>
    </location>
</feature>
<keyword evidence="3 9" id="KW-1134">Transmembrane beta strand</keyword>
<evidence type="ECO:0000256" key="8">
    <source>
        <dbReference type="ARBA" id="ARBA00023237"/>
    </source>
</evidence>
<dbReference type="InterPro" id="IPR010917">
    <property type="entry name" value="TonB_rcpt_CS"/>
</dbReference>
<evidence type="ECO:0000259" key="14">
    <source>
        <dbReference type="Pfam" id="PF07715"/>
    </source>
</evidence>
<dbReference type="EMBL" id="JAENHM010000060">
    <property type="protein sequence ID" value="MBK1840217.1"/>
    <property type="molecule type" value="Genomic_DNA"/>
</dbReference>
<keyword evidence="16" id="KW-1185">Reference proteome</keyword>
<dbReference type="InterPro" id="IPR039426">
    <property type="entry name" value="TonB-dep_rcpt-like"/>
</dbReference>
<protein>
    <submittedName>
        <fullName evidence="15">TonB-dependent receptor</fullName>
    </submittedName>
</protein>
<dbReference type="InterPro" id="IPR037066">
    <property type="entry name" value="Plug_dom_sf"/>
</dbReference>
<evidence type="ECO:0000259" key="13">
    <source>
        <dbReference type="Pfam" id="PF00593"/>
    </source>
</evidence>
<keyword evidence="5" id="KW-0732">Signal</keyword>
<evidence type="ECO:0000256" key="11">
    <source>
        <dbReference type="RuleBase" id="RU003357"/>
    </source>
</evidence>
<keyword evidence="15" id="KW-0675">Receptor</keyword>
<dbReference type="PROSITE" id="PS52016">
    <property type="entry name" value="TONB_DEPENDENT_REC_3"/>
    <property type="match status" value="1"/>
</dbReference>
<evidence type="ECO:0000256" key="1">
    <source>
        <dbReference type="ARBA" id="ARBA00004571"/>
    </source>
</evidence>
<evidence type="ECO:0000256" key="12">
    <source>
        <dbReference type="SAM" id="MobiDB-lite"/>
    </source>
</evidence>
<keyword evidence="2 9" id="KW-0813">Transport</keyword>
<evidence type="ECO:0000256" key="6">
    <source>
        <dbReference type="ARBA" id="ARBA00023077"/>
    </source>
</evidence>
<dbReference type="Pfam" id="PF07715">
    <property type="entry name" value="Plug"/>
    <property type="match status" value="1"/>
</dbReference>
<proteinExistence type="inferred from homology"/>
<evidence type="ECO:0000256" key="2">
    <source>
        <dbReference type="ARBA" id="ARBA00022448"/>
    </source>
</evidence>
<feature type="short sequence motif" description="TonB C-terminal box" evidence="10">
    <location>
        <begin position="725"/>
        <end position="742"/>
    </location>
</feature>
<evidence type="ECO:0000256" key="5">
    <source>
        <dbReference type="ARBA" id="ARBA00022729"/>
    </source>
</evidence>
<dbReference type="Gene3D" id="2.40.170.20">
    <property type="entry name" value="TonB-dependent receptor, beta-barrel domain"/>
    <property type="match status" value="1"/>
</dbReference>
<keyword evidence="7 9" id="KW-0472">Membrane</keyword>
<evidence type="ECO:0000313" key="16">
    <source>
        <dbReference type="Proteomes" id="UP000652760"/>
    </source>
</evidence>
<feature type="domain" description="TonB-dependent receptor plug" evidence="14">
    <location>
        <begin position="73"/>
        <end position="169"/>
    </location>
</feature>
<name>A0ABS1F9V9_9PROT</name>
<keyword evidence="8 9" id="KW-0998">Cell outer membrane</keyword>
<keyword evidence="4 9" id="KW-0812">Transmembrane</keyword>
<comment type="subcellular location">
    <subcellularLocation>
        <location evidence="1 9">Cell outer membrane</location>
        <topology evidence="1 9">Multi-pass membrane protein</topology>
    </subcellularLocation>
</comment>
<sequence length="742" mass="81119">MPHASRLWAHRVHARRRFTTIRHWPKAIAPTALGLFIGVLPAQAQDSSSTRLPSITVTGSAPAGEAIRLDQVAPSVTVTREEFDTLPNDRVSDIVGRLPGVVVSGPPGEKKTFSLRGLPTDYTRVSVDGIQMPAPSRSFELMNMSSFLAGEVTLLRNPSAEHDAEGIAGRIAVTTRAIPDEPTGELRVGYGGLDGVNGTVKAGGGAYGRRIDRFGLLGSVSYEERRLTKTKHNSEFTYSGGPGGQGFRRNEEEPKDVDNLDAALDLAGFYDGGEIHFKPMLLRETSDIDKWRDQYRRVTGQFQDRVLTTGREEATNVGATLDHTHRFAGGVSLRNFANLSTASYDTRNREVTLTPALAFGSATGSESDYDERTVQGGSTLTVPLSLGVPQVLKAGVVVRSAKRTSDGETYTLNAAGTRSQTAANRLTSRQSDYEIEERYYAAFVQNEVTLGALTLTPGLRVERVTDKLSGYNGRFDTDATDLFPSLPIRYRLNDAIVLRGALSRQINRPKFEDMAPGITVRGSRTIYGNPDVAPTRSWSVDAGAEYHGDGFFLAANLFHRRVRDVIEADEVNSTTLRIRNVGDGYARGLELEQRFNLALLGIEALRPLTFFANQTFLKTEVNDPNTGKRPFAETPDITANIGLTWNDPDTGTVLSATLNASTERLVVSNEGAGQIRRKTRRAETFVDLYAEQRIVEGFSLFASAENLTDKARSEYEVTNGVLLREAVIGSGRTVMVGGRMRF</sequence>
<dbReference type="PANTHER" id="PTHR40980">
    <property type="entry name" value="PLUG DOMAIN-CONTAINING PROTEIN"/>
    <property type="match status" value="1"/>
</dbReference>
<dbReference type="CDD" id="cd01347">
    <property type="entry name" value="ligand_gated_channel"/>
    <property type="match status" value="1"/>
</dbReference>
<dbReference type="Proteomes" id="UP000652760">
    <property type="component" value="Unassembled WGS sequence"/>
</dbReference>
<evidence type="ECO:0000256" key="9">
    <source>
        <dbReference type="PROSITE-ProRule" id="PRU01360"/>
    </source>
</evidence>
<evidence type="ECO:0000313" key="15">
    <source>
        <dbReference type="EMBL" id="MBK1840217.1"/>
    </source>
</evidence>
<evidence type="ECO:0000256" key="3">
    <source>
        <dbReference type="ARBA" id="ARBA00022452"/>
    </source>
</evidence>
<accession>A0ABS1F9V9</accession>
<dbReference type="RefSeq" id="WP_200196629.1">
    <property type="nucleotide sequence ID" value="NZ_JAENHM010000060.1"/>
</dbReference>
<dbReference type="SUPFAM" id="SSF56935">
    <property type="entry name" value="Porins"/>
    <property type="match status" value="1"/>
</dbReference>
<evidence type="ECO:0000256" key="10">
    <source>
        <dbReference type="PROSITE-ProRule" id="PRU10144"/>
    </source>
</evidence>
<keyword evidence="6 11" id="KW-0798">TonB box</keyword>
<comment type="caution">
    <text evidence="15">The sequence shown here is derived from an EMBL/GenBank/DDBJ whole genome shotgun (WGS) entry which is preliminary data.</text>
</comment>
<dbReference type="Gene3D" id="2.170.130.10">
    <property type="entry name" value="TonB-dependent receptor, plug domain"/>
    <property type="match status" value="1"/>
</dbReference>
<reference evidence="16" key="1">
    <citation type="submission" date="2021-01" db="EMBL/GenBank/DDBJ databases">
        <title>Genome public.</title>
        <authorList>
            <person name="Liu C."/>
            <person name="Sun Q."/>
        </authorList>
    </citation>
    <scope>NUCLEOTIDE SEQUENCE [LARGE SCALE GENOMIC DNA]</scope>
    <source>
        <strain evidence="16">YIM B02556</strain>
    </source>
</reference>
<comment type="similarity">
    <text evidence="9 11">Belongs to the TonB-dependent receptor family.</text>
</comment>
<dbReference type="PROSITE" id="PS01156">
    <property type="entry name" value="TONB_DEPENDENT_REC_2"/>
    <property type="match status" value="1"/>
</dbReference>
<gene>
    <name evidence="15" type="ORF">JHL17_22690</name>
</gene>